<dbReference type="PANTHER" id="PTHR12934">
    <property type="entry name" value="50S RIBOSOMAL PROTEIN L15"/>
    <property type="match status" value="1"/>
</dbReference>
<dbReference type="InterPro" id="IPR036227">
    <property type="entry name" value="Ribosomal_uL15/eL18_sf"/>
</dbReference>
<dbReference type="GO" id="GO:0003735">
    <property type="term" value="F:structural constituent of ribosome"/>
    <property type="evidence" value="ECO:0007669"/>
    <property type="project" value="InterPro"/>
</dbReference>
<dbReference type="HAMAP" id="MF_01341">
    <property type="entry name" value="Ribosomal_uL15"/>
    <property type="match status" value="1"/>
</dbReference>
<dbReference type="FunFam" id="3.100.10.10:FF:000017">
    <property type="entry name" value="Mrpl10p"/>
    <property type="match status" value="1"/>
</dbReference>
<protein>
    <recommendedName>
        <fullName evidence="5">Large ribosomal subunit protein uL15/eL18 domain-containing protein</fullName>
    </recommendedName>
</protein>
<feature type="region of interest" description="Disordered" evidence="4">
    <location>
        <begin position="28"/>
        <end position="69"/>
    </location>
</feature>
<dbReference type="GO" id="GO:0005762">
    <property type="term" value="C:mitochondrial large ribosomal subunit"/>
    <property type="evidence" value="ECO:0007669"/>
    <property type="project" value="TreeGrafter"/>
</dbReference>
<accession>A0A0H5CI31</accession>
<evidence type="ECO:0000256" key="3">
    <source>
        <dbReference type="ARBA" id="ARBA00023274"/>
    </source>
</evidence>
<organism evidence="6 7">
    <name type="scientific">Cyberlindnera jadinii (strain ATCC 18201 / CBS 1600 / BCRC 20928 / JCM 3617 / NBRC 0987 / NRRL Y-1542)</name>
    <name type="common">Torula yeast</name>
    <name type="synonym">Candida utilis</name>
    <dbReference type="NCBI Taxonomy" id="983966"/>
    <lineage>
        <taxon>Eukaryota</taxon>
        <taxon>Fungi</taxon>
        <taxon>Dikarya</taxon>
        <taxon>Ascomycota</taxon>
        <taxon>Saccharomycotina</taxon>
        <taxon>Saccharomycetes</taxon>
        <taxon>Phaffomycetales</taxon>
        <taxon>Phaffomycetaceae</taxon>
        <taxon>Cyberlindnera</taxon>
    </lineage>
</organism>
<dbReference type="PANTHER" id="PTHR12934:SF11">
    <property type="entry name" value="LARGE RIBOSOMAL SUBUNIT PROTEIN UL15M"/>
    <property type="match status" value="1"/>
</dbReference>
<dbReference type="GO" id="GO:0006412">
    <property type="term" value="P:translation"/>
    <property type="evidence" value="ECO:0007669"/>
    <property type="project" value="InterPro"/>
</dbReference>
<keyword evidence="3" id="KW-0687">Ribonucleoprotein</keyword>
<gene>
    <name evidence="6" type="ORF">BN1211_4967</name>
</gene>
<dbReference type="InterPro" id="IPR030878">
    <property type="entry name" value="Ribosomal_uL15"/>
</dbReference>
<sequence>MFVIKSFVSPSSSKLWSVQSRCLSLLSNLKPSNNSTRNHKRVGRGPSSGYGKTSGRGQKGQKARGTVKPWFEGGQTPITKLFPKIGFKRVNAPELAVLNLERVMRFHRDGRLVLKEGEVLNMRKMKQLGLITGTLRDGVKVLASGKEKFNLPLRIEATRASTEAIRAIERAGGEFTARYFTKLSLKAHLYPEYFFFKRGYIPLSARPTKKRDVHYYSRVDKRGYLVKENHHLYQAIQNAKTSKPKKTNVTTEGMETLGSTVNDSASGFQTSGVMKLSDLNL</sequence>
<dbReference type="NCBIfam" id="TIGR01071">
    <property type="entry name" value="rplO_bact"/>
    <property type="match status" value="1"/>
</dbReference>
<dbReference type="InterPro" id="IPR021131">
    <property type="entry name" value="Ribosomal_uL15/eL18"/>
</dbReference>
<evidence type="ECO:0000256" key="1">
    <source>
        <dbReference type="ARBA" id="ARBA00007320"/>
    </source>
</evidence>
<dbReference type="AlphaFoldDB" id="A0A0H5CI31"/>
<feature type="compositionally biased region" description="Gly residues" evidence="4">
    <location>
        <begin position="46"/>
        <end position="58"/>
    </location>
</feature>
<evidence type="ECO:0000313" key="7">
    <source>
        <dbReference type="Proteomes" id="UP000038830"/>
    </source>
</evidence>
<dbReference type="Gene3D" id="3.100.10.10">
    <property type="match status" value="1"/>
</dbReference>
<dbReference type="SUPFAM" id="SSF52080">
    <property type="entry name" value="Ribosomal proteins L15p and L18e"/>
    <property type="match status" value="1"/>
</dbReference>
<proteinExistence type="inferred from homology"/>
<feature type="domain" description="Large ribosomal subunit protein uL15/eL18" evidence="5">
    <location>
        <begin position="97"/>
        <end position="176"/>
    </location>
</feature>
<dbReference type="InterPro" id="IPR005749">
    <property type="entry name" value="Ribosomal_uL15_bac-type"/>
</dbReference>
<reference evidence="7" key="1">
    <citation type="journal article" date="2015" name="J. Biotechnol.">
        <title>The structure of the Cyberlindnera jadinii genome and its relation to Candida utilis analyzed by the occurrence of single nucleotide polymorphisms.</title>
        <authorList>
            <person name="Rupp O."/>
            <person name="Brinkrolf K."/>
            <person name="Buerth C."/>
            <person name="Kunigo M."/>
            <person name="Schneider J."/>
            <person name="Jaenicke S."/>
            <person name="Goesmann A."/>
            <person name="Puehler A."/>
            <person name="Jaeger K.-E."/>
            <person name="Ernst J.F."/>
        </authorList>
    </citation>
    <scope>NUCLEOTIDE SEQUENCE [LARGE SCALE GENOMIC DNA]</scope>
    <source>
        <strain evidence="7">ATCC 18201 / CBS 1600 / BCRC 20928 / JCM 3617 / NBRC 0987 / NRRL Y-1542</strain>
    </source>
</reference>
<name>A0A0H5CI31_CYBJN</name>
<evidence type="ECO:0000256" key="4">
    <source>
        <dbReference type="SAM" id="MobiDB-lite"/>
    </source>
</evidence>
<evidence type="ECO:0000259" key="5">
    <source>
        <dbReference type="Pfam" id="PF00828"/>
    </source>
</evidence>
<dbReference type="Pfam" id="PF00828">
    <property type="entry name" value="Ribosomal_L27A"/>
    <property type="match status" value="1"/>
</dbReference>
<evidence type="ECO:0000313" key="6">
    <source>
        <dbReference type="EMBL" id="CEP24204.1"/>
    </source>
</evidence>
<dbReference type="EMBL" id="CDQK01000005">
    <property type="protein sequence ID" value="CEP24204.1"/>
    <property type="molecule type" value="Genomic_DNA"/>
</dbReference>
<keyword evidence="2" id="KW-0689">Ribosomal protein</keyword>
<comment type="similarity">
    <text evidence="1">Belongs to the universal ribosomal protein uL15 family.</text>
</comment>
<dbReference type="Proteomes" id="UP000038830">
    <property type="component" value="Unassembled WGS sequence"/>
</dbReference>
<evidence type="ECO:0000256" key="2">
    <source>
        <dbReference type="ARBA" id="ARBA00022980"/>
    </source>
</evidence>